<proteinExistence type="predicted"/>
<reference evidence="1 2" key="1">
    <citation type="submission" date="2023-03" db="EMBL/GenBank/DDBJ databases">
        <title>High-quality genome of Scylla paramamosain provides insights in environmental adaptation.</title>
        <authorList>
            <person name="Zhang L."/>
        </authorList>
    </citation>
    <scope>NUCLEOTIDE SEQUENCE [LARGE SCALE GENOMIC DNA]</scope>
    <source>
        <strain evidence="1">LZ_2023a</strain>
        <tissue evidence="1">Muscle</tissue>
    </source>
</reference>
<comment type="caution">
    <text evidence="1">The sequence shown here is derived from an EMBL/GenBank/DDBJ whole genome shotgun (WGS) entry which is preliminary data.</text>
</comment>
<dbReference type="EMBL" id="JARAKH010000001">
    <property type="protein sequence ID" value="KAK8407644.1"/>
    <property type="molecule type" value="Genomic_DNA"/>
</dbReference>
<sequence>MNHMEATNIPYRTKLKMLLKDGDNLSDLPENNRGRTFTSRDGERLEESIEAIWGREFTYEEGEACSMGG</sequence>
<dbReference type="Proteomes" id="UP001487740">
    <property type="component" value="Unassembled WGS sequence"/>
</dbReference>
<organism evidence="1 2">
    <name type="scientific">Scylla paramamosain</name>
    <name type="common">Mud crab</name>
    <dbReference type="NCBI Taxonomy" id="85552"/>
    <lineage>
        <taxon>Eukaryota</taxon>
        <taxon>Metazoa</taxon>
        <taxon>Ecdysozoa</taxon>
        <taxon>Arthropoda</taxon>
        <taxon>Crustacea</taxon>
        <taxon>Multicrustacea</taxon>
        <taxon>Malacostraca</taxon>
        <taxon>Eumalacostraca</taxon>
        <taxon>Eucarida</taxon>
        <taxon>Decapoda</taxon>
        <taxon>Pleocyemata</taxon>
        <taxon>Brachyura</taxon>
        <taxon>Eubrachyura</taxon>
        <taxon>Portunoidea</taxon>
        <taxon>Portunidae</taxon>
        <taxon>Portuninae</taxon>
        <taxon>Scylla</taxon>
    </lineage>
</organism>
<evidence type="ECO:0000313" key="2">
    <source>
        <dbReference type="Proteomes" id="UP001487740"/>
    </source>
</evidence>
<gene>
    <name evidence="1" type="ORF">O3P69_002294</name>
</gene>
<evidence type="ECO:0000313" key="1">
    <source>
        <dbReference type="EMBL" id="KAK8407644.1"/>
    </source>
</evidence>
<accession>A0AAW0V5N5</accession>
<dbReference type="AlphaFoldDB" id="A0AAW0V5N5"/>
<keyword evidence="2" id="KW-1185">Reference proteome</keyword>
<protein>
    <submittedName>
        <fullName evidence="1">Uncharacterized protein</fullName>
    </submittedName>
</protein>
<name>A0AAW0V5N5_SCYPA</name>